<proteinExistence type="inferred from homology"/>
<comment type="similarity">
    <text evidence="2">Belongs to the flagella basal body rod proteins family.</text>
</comment>
<evidence type="ECO:0000256" key="5">
    <source>
        <dbReference type="ARBA" id="ARBA00025933"/>
    </source>
</evidence>
<reference evidence="10" key="1">
    <citation type="journal article" date="2019" name="Int. J. Syst. Evol. Microbiol.">
        <title>The Global Catalogue of Microorganisms (GCM) 10K type strain sequencing project: providing services to taxonomists for standard genome sequencing and annotation.</title>
        <authorList>
            <consortium name="The Broad Institute Genomics Platform"/>
            <consortium name="The Broad Institute Genome Sequencing Center for Infectious Disease"/>
            <person name="Wu L."/>
            <person name="Ma J."/>
        </authorList>
    </citation>
    <scope>NUCLEOTIDE SEQUENCE [LARGE SCALE GENOMIC DNA]</scope>
    <source>
        <strain evidence="10">JCM 17250</strain>
    </source>
</reference>
<dbReference type="PANTHER" id="PTHR30435">
    <property type="entry name" value="FLAGELLAR PROTEIN"/>
    <property type="match status" value="1"/>
</dbReference>
<dbReference type="Pfam" id="PF06429">
    <property type="entry name" value="Flg_bbr_C"/>
    <property type="match status" value="1"/>
</dbReference>
<name>A0ABP7V5N4_9BACI</name>
<protein>
    <recommendedName>
        <fullName evidence="3 6">Flagellar basal-body rod protein FlgC</fullName>
    </recommendedName>
</protein>
<evidence type="ECO:0000256" key="1">
    <source>
        <dbReference type="ARBA" id="ARBA00004117"/>
    </source>
</evidence>
<dbReference type="InterPro" id="IPR010930">
    <property type="entry name" value="Flg_bb/hook_C_dom"/>
</dbReference>
<evidence type="ECO:0000256" key="6">
    <source>
        <dbReference type="RuleBase" id="RU362062"/>
    </source>
</evidence>
<keyword evidence="10" id="KW-1185">Reference proteome</keyword>
<dbReference type="PROSITE" id="PS00588">
    <property type="entry name" value="FLAGELLA_BB_ROD"/>
    <property type="match status" value="1"/>
</dbReference>
<comment type="caution">
    <text evidence="9">The sequence shown here is derived from an EMBL/GenBank/DDBJ whole genome shotgun (WGS) entry which is preliminary data.</text>
</comment>
<evidence type="ECO:0000256" key="3">
    <source>
        <dbReference type="ARBA" id="ARBA00017941"/>
    </source>
</evidence>
<dbReference type="InterPro" id="IPR006299">
    <property type="entry name" value="FlgC"/>
</dbReference>
<keyword evidence="9" id="KW-0966">Cell projection</keyword>
<dbReference type="InterPro" id="IPR001444">
    <property type="entry name" value="Flag_bb_rod_N"/>
</dbReference>
<dbReference type="NCBIfam" id="TIGR01395">
    <property type="entry name" value="FlgC"/>
    <property type="match status" value="1"/>
</dbReference>
<evidence type="ECO:0000259" key="8">
    <source>
        <dbReference type="Pfam" id="PF06429"/>
    </source>
</evidence>
<sequence>MSIFNSMNTSGSALTAQRLRMDVVSSNIANAETTRARINADGEFEPYRRKTVRFQESGHSFASHLSRVKQRSNVAMNGVKATAITEDDEPFTLVFNPTHPDANEAGYVQMPNVDPLQEMIDLMSATRSYEANVTALNATKGMLMKTLEIGR</sequence>
<keyword evidence="9" id="KW-0282">Flagellum</keyword>
<gene>
    <name evidence="9" type="primary">flgC</name>
    <name evidence="9" type="ORF">GCM10022410_04100</name>
</gene>
<accession>A0ABP7V5N4</accession>
<evidence type="ECO:0000313" key="10">
    <source>
        <dbReference type="Proteomes" id="UP001501734"/>
    </source>
</evidence>
<feature type="domain" description="Flagellar basal body rod protein N-terminal" evidence="7">
    <location>
        <begin position="7"/>
        <end position="36"/>
    </location>
</feature>
<comment type="subcellular location">
    <subcellularLocation>
        <location evidence="1 6">Bacterial flagellum basal body</location>
    </subcellularLocation>
</comment>
<dbReference type="InterPro" id="IPR019776">
    <property type="entry name" value="Flagellar_basal_body_rod_CS"/>
</dbReference>
<dbReference type="PANTHER" id="PTHR30435:SF2">
    <property type="entry name" value="FLAGELLAR BASAL-BODY ROD PROTEIN FLGC"/>
    <property type="match status" value="1"/>
</dbReference>
<organism evidence="9 10">
    <name type="scientific">Amphibacillus indicireducens</name>
    <dbReference type="NCBI Taxonomy" id="1076330"/>
    <lineage>
        <taxon>Bacteria</taxon>
        <taxon>Bacillati</taxon>
        <taxon>Bacillota</taxon>
        <taxon>Bacilli</taxon>
        <taxon>Bacillales</taxon>
        <taxon>Bacillaceae</taxon>
        <taxon>Amphibacillus</taxon>
    </lineage>
</organism>
<evidence type="ECO:0000259" key="7">
    <source>
        <dbReference type="Pfam" id="PF00460"/>
    </source>
</evidence>
<comment type="subunit">
    <text evidence="5 6">The basal body constitutes a major portion of the flagellar organelle and consists of four rings (L,P,S, and M) mounted on a central rod. The rod consists of about 26 subunits of FlgG in the distal portion, and FlgB, FlgC and FlgF are thought to build up the proximal portion of the rod with about 6 subunits each.</text>
</comment>
<dbReference type="EMBL" id="BAABDL010000017">
    <property type="protein sequence ID" value="GAA4060128.1"/>
    <property type="molecule type" value="Genomic_DNA"/>
</dbReference>
<evidence type="ECO:0000256" key="4">
    <source>
        <dbReference type="ARBA" id="ARBA00023143"/>
    </source>
</evidence>
<dbReference type="Pfam" id="PF00460">
    <property type="entry name" value="Flg_bb_rod"/>
    <property type="match status" value="1"/>
</dbReference>
<evidence type="ECO:0000313" key="9">
    <source>
        <dbReference type="EMBL" id="GAA4060128.1"/>
    </source>
</evidence>
<dbReference type="RefSeq" id="WP_344909828.1">
    <property type="nucleotide sequence ID" value="NZ_BAABDL010000017.1"/>
</dbReference>
<dbReference type="Proteomes" id="UP001501734">
    <property type="component" value="Unassembled WGS sequence"/>
</dbReference>
<keyword evidence="4 6" id="KW-0975">Bacterial flagellum</keyword>
<evidence type="ECO:0000256" key="2">
    <source>
        <dbReference type="ARBA" id="ARBA00009677"/>
    </source>
</evidence>
<keyword evidence="9" id="KW-0969">Cilium</keyword>
<feature type="domain" description="Flagellar basal-body/hook protein C-terminal" evidence="8">
    <location>
        <begin position="105"/>
        <end position="148"/>
    </location>
</feature>